<reference evidence="2 3" key="1">
    <citation type="submission" date="2021-02" db="EMBL/GenBank/DDBJ databases">
        <authorList>
            <person name="Han P."/>
        </authorList>
    </citation>
    <scope>NUCLEOTIDE SEQUENCE [LARGE SCALE GENOMIC DNA]</scope>
    <source>
        <strain evidence="2">Candidatus Nitrospira sp. ZN2</strain>
    </source>
</reference>
<organism evidence="2 3">
    <name type="scientific">Nitrospira defluvii</name>
    <dbReference type="NCBI Taxonomy" id="330214"/>
    <lineage>
        <taxon>Bacteria</taxon>
        <taxon>Pseudomonadati</taxon>
        <taxon>Nitrospirota</taxon>
        <taxon>Nitrospiria</taxon>
        <taxon>Nitrospirales</taxon>
        <taxon>Nitrospiraceae</taxon>
        <taxon>Nitrospira</taxon>
    </lineage>
</organism>
<evidence type="ECO:0000313" key="3">
    <source>
        <dbReference type="Proteomes" id="UP000675880"/>
    </source>
</evidence>
<accession>A0ABM8RRM9</accession>
<protein>
    <submittedName>
        <fullName evidence="2">Uncharacterized protein</fullName>
    </submittedName>
</protein>
<feature type="region of interest" description="Disordered" evidence="1">
    <location>
        <begin position="55"/>
        <end position="77"/>
    </location>
</feature>
<dbReference type="RefSeq" id="WP_213043012.1">
    <property type="nucleotide sequence ID" value="NZ_CAJNBJ010000017.1"/>
</dbReference>
<keyword evidence="3" id="KW-1185">Reference proteome</keyword>
<evidence type="ECO:0000313" key="2">
    <source>
        <dbReference type="EMBL" id="CAE6768098.1"/>
    </source>
</evidence>
<sequence length="77" mass="8832">MATVNFSVPEDVKKKFDRAFAGKNKSRVIADLMTQAVQDQLMLKRRSEAIDSLLSRRRTKRPVRAADIRRARESGRS</sequence>
<evidence type="ECO:0000256" key="1">
    <source>
        <dbReference type="SAM" id="MobiDB-lite"/>
    </source>
</evidence>
<feature type="compositionally biased region" description="Basic and acidic residues" evidence="1">
    <location>
        <begin position="64"/>
        <end position="77"/>
    </location>
</feature>
<gene>
    <name evidence="2" type="ORF">NSPZN2_40142</name>
</gene>
<dbReference type="EMBL" id="CAJNBJ010000017">
    <property type="protein sequence ID" value="CAE6768098.1"/>
    <property type="molecule type" value="Genomic_DNA"/>
</dbReference>
<proteinExistence type="predicted"/>
<comment type="caution">
    <text evidence="2">The sequence shown here is derived from an EMBL/GenBank/DDBJ whole genome shotgun (WGS) entry which is preliminary data.</text>
</comment>
<name>A0ABM8RRM9_9BACT</name>
<dbReference type="Proteomes" id="UP000675880">
    <property type="component" value="Unassembled WGS sequence"/>
</dbReference>